<name>W4UYL9_9BACE</name>
<reference evidence="3 4" key="1">
    <citation type="journal article" date="2014" name="Genome Announc.">
        <title>Draft Genome Sequence of Bacteroides reticulotermitis Strain JCM 10512T, Isolated from the Gut of a Termite.</title>
        <authorList>
            <person name="Yuki M."/>
            <person name="Oshima K."/>
            <person name="Suda W."/>
            <person name="Sakamoto M."/>
            <person name="Iida T."/>
            <person name="Hattori M."/>
            <person name="Ohkuma M."/>
        </authorList>
    </citation>
    <scope>NUCLEOTIDE SEQUENCE [LARGE SCALE GENOMIC DNA]</scope>
    <source>
        <strain evidence="3 4">JCM 10512</strain>
    </source>
</reference>
<accession>W4UYL9</accession>
<dbReference type="GO" id="GO:0016989">
    <property type="term" value="F:sigma factor antagonist activity"/>
    <property type="evidence" value="ECO:0007669"/>
    <property type="project" value="TreeGrafter"/>
</dbReference>
<dbReference type="Proteomes" id="UP000019131">
    <property type="component" value="Unassembled WGS sequence"/>
</dbReference>
<evidence type="ECO:0000259" key="2">
    <source>
        <dbReference type="Pfam" id="PF04773"/>
    </source>
</evidence>
<evidence type="ECO:0000256" key="1">
    <source>
        <dbReference type="SAM" id="Phobius"/>
    </source>
</evidence>
<dbReference type="STRING" id="1445607.JCM10512_4510"/>
<dbReference type="PANTHER" id="PTHR30273:SF2">
    <property type="entry name" value="PROTEIN FECR"/>
    <property type="match status" value="1"/>
</dbReference>
<dbReference type="PANTHER" id="PTHR30273">
    <property type="entry name" value="PERIPLASMIC SIGNAL SENSOR AND SIGMA FACTOR ACTIVATOR FECR-RELATED"/>
    <property type="match status" value="1"/>
</dbReference>
<evidence type="ECO:0000313" key="3">
    <source>
        <dbReference type="EMBL" id="GAE86031.1"/>
    </source>
</evidence>
<dbReference type="Pfam" id="PF04773">
    <property type="entry name" value="FecR"/>
    <property type="match status" value="1"/>
</dbReference>
<sequence>MDMIKFWRNNKKVTAEQEEHVWNHIDSLYRKLEEGKATEDELKQIDDISKIIMATTQRKKAETTQQELENLTKRDLDMLTRTIGIEGVEKRFTSLTKQPNKKKNAQLSQGIKYAGVGIAASVLFALGISSYINDQIVNGSDARVCNVIQCQQDSVVHLIDGTIVYLAGGSDLIIAKDFGKKDRIVSLTGEAFFEVAKDKEKAFMVKTKEVNAIVHGTSFNVVAYNGSVESQVAVRTGCVEVASGKQSFGKFHRGDRVVYNKATHRSSHDTMNPDNIGVWKDGAFILEDATIEELKVRVKNRFHRELVIEKDAIPSDARINYCSYKLAQSEVDGVIKNICAIYGTRYEISESRIVISR</sequence>
<protein>
    <submittedName>
        <fullName evidence="3">Anti-FecI sigma factor</fullName>
    </submittedName>
</protein>
<organism evidence="3 4">
    <name type="scientific">Bacteroides reticulotermitis JCM 10512</name>
    <dbReference type="NCBI Taxonomy" id="1445607"/>
    <lineage>
        <taxon>Bacteria</taxon>
        <taxon>Pseudomonadati</taxon>
        <taxon>Bacteroidota</taxon>
        <taxon>Bacteroidia</taxon>
        <taxon>Bacteroidales</taxon>
        <taxon>Bacteroidaceae</taxon>
        <taxon>Bacteroides</taxon>
    </lineage>
</organism>
<dbReference type="InterPro" id="IPR006860">
    <property type="entry name" value="FecR"/>
</dbReference>
<dbReference type="Gene3D" id="3.55.50.30">
    <property type="match status" value="1"/>
</dbReference>
<feature type="transmembrane region" description="Helical" evidence="1">
    <location>
        <begin position="111"/>
        <end position="132"/>
    </location>
</feature>
<dbReference type="PIRSF" id="PIRSF018266">
    <property type="entry name" value="FecR"/>
    <property type="match status" value="1"/>
</dbReference>
<dbReference type="EMBL" id="BAIV01000035">
    <property type="protein sequence ID" value="GAE86031.1"/>
    <property type="molecule type" value="Genomic_DNA"/>
</dbReference>
<keyword evidence="1" id="KW-0472">Membrane</keyword>
<keyword evidence="4" id="KW-1185">Reference proteome</keyword>
<feature type="domain" description="FecR protein" evidence="2">
    <location>
        <begin position="156"/>
        <end position="240"/>
    </location>
</feature>
<keyword evidence="1" id="KW-0812">Transmembrane</keyword>
<keyword evidence="1" id="KW-1133">Transmembrane helix</keyword>
<dbReference type="Gene3D" id="2.60.120.1440">
    <property type="match status" value="1"/>
</dbReference>
<gene>
    <name evidence="3" type="ORF">JCM10512_4510</name>
</gene>
<dbReference type="InterPro" id="IPR012373">
    <property type="entry name" value="Ferrdict_sens_TM"/>
</dbReference>
<dbReference type="AlphaFoldDB" id="W4UYL9"/>
<proteinExistence type="predicted"/>
<comment type="caution">
    <text evidence="3">The sequence shown here is derived from an EMBL/GenBank/DDBJ whole genome shotgun (WGS) entry which is preliminary data.</text>
</comment>
<evidence type="ECO:0000313" key="4">
    <source>
        <dbReference type="Proteomes" id="UP000019131"/>
    </source>
</evidence>